<dbReference type="SUPFAM" id="SSF143120">
    <property type="entry name" value="YefM-like"/>
    <property type="match status" value="1"/>
</dbReference>
<comment type="function">
    <text evidence="2">Antitoxin component of a type II toxin-antitoxin (TA) system.</text>
</comment>
<dbReference type="NCBIfam" id="TIGR01552">
    <property type="entry name" value="phd_fam"/>
    <property type="match status" value="1"/>
</dbReference>
<dbReference type="Proteomes" id="UP000058660">
    <property type="component" value="Chromosome"/>
</dbReference>
<evidence type="ECO:0000313" key="4">
    <source>
        <dbReference type="Proteomes" id="UP000058660"/>
    </source>
</evidence>
<dbReference type="Pfam" id="PF02604">
    <property type="entry name" value="PhdYeFM_antitox"/>
    <property type="match status" value="1"/>
</dbReference>
<evidence type="ECO:0000256" key="1">
    <source>
        <dbReference type="ARBA" id="ARBA00009981"/>
    </source>
</evidence>
<evidence type="ECO:0000313" key="3">
    <source>
        <dbReference type="EMBL" id="ALJ92123.1"/>
    </source>
</evidence>
<dbReference type="Gene3D" id="3.40.1620.10">
    <property type="entry name" value="YefM-like domain"/>
    <property type="match status" value="1"/>
</dbReference>
<evidence type="ECO:0000256" key="2">
    <source>
        <dbReference type="RuleBase" id="RU362080"/>
    </source>
</evidence>
<sequence length="88" mass="9787">MRVVSVSEAQNRLFELLRQVEAGEEVLILDQGVPVARLSPVLGSARLIQLELQGLLRRGKGKPHLEDLPLPTPKESVLRALLEEREGE</sequence>
<dbReference type="EMBL" id="CP010822">
    <property type="protein sequence ID" value="ALJ92123.1"/>
    <property type="molecule type" value="Genomic_DNA"/>
</dbReference>
<name>A0ABM5VPS0_THEA5</name>
<dbReference type="InterPro" id="IPR036165">
    <property type="entry name" value="YefM-like_sf"/>
</dbReference>
<gene>
    <name evidence="3" type="ORF">TO73_2325</name>
</gene>
<dbReference type="RefSeq" id="WP_003046363.1">
    <property type="nucleotide sequence ID" value="NZ_CP010822.1"/>
</dbReference>
<accession>A0ABM5VPS0</accession>
<reference evidence="4" key="1">
    <citation type="journal article" date="2015" name="PLoS ONE">
        <title>Complete Genome Sequence of Thermus aquaticus Y51MC23.</title>
        <authorList>
            <person name="Brumm P.J."/>
            <person name="Monsma S."/>
            <person name="Keough B."/>
            <person name="Jasinovica S."/>
            <person name="Ferguson E."/>
            <person name="Schoenfeld T."/>
            <person name="Lodes M."/>
            <person name="Mead D.A."/>
        </authorList>
    </citation>
    <scope>NUCLEOTIDE SEQUENCE [LARGE SCALE GENOMIC DNA]</scope>
    <source>
        <strain evidence="4">BAA-2747 / Y51MC23</strain>
    </source>
</reference>
<dbReference type="PANTHER" id="PTHR35377">
    <property type="entry name" value="ANTITOXIN VAPB49-RELATED-RELATED"/>
    <property type="match status" value="1"/>
</dbReference>
<dbReference type="InterPro" id="IPR051416">
    <property type="entry name" value="phD-YefM_TA_antitoxins"/>
</dbReference>
<proteinExistence type="inferred from homology"/>
<dbReference type="InterPro" id="IPR006442">
    <property type="entry name" value="Antitoxin_Phd/YefM"/>
</dbReference>
<organism evidence="3 4">
    <name type="scientific">Thermus aquaticus (strain ATCC BAA-2747 / Y51MC23)</name>
    <dbReference type="NCBI Taxonomy" id="498848"/>
    <lineage>
        <taxon>Bacteria</taxon>
        <taxon>Thermotogati</taxon>
        <taxon>Deinococcota</taxon>
        <taxon>Deinococci</taxon>
        <taxon>Thermales</taxon>
        <taxon>Thermaceae</taxon>
        <taxon>Thermus</taxon>
    </lineage>
</organism>
<comment type="similarity">
    <text evidence="1 2">Belongs to the phD/YefM antitoxin family.</text>
</comment>
<dbReference type="PANTHER" id="PTHR35377:SF7">
    <property type="entry name" value="SSL1004 PROTEIN"/>
    <property type="match status" value="1"/>
</dbReference>
<keyword evidence="4" id="KW-1185">Reference proteome</keyword>
<protein>
    <recommendedName>
        <fullName evidence="2">Antitoxin</fullName>
    </recommendedName>
</protein>